<dbReference type="AlphaFoldDB" id="A0A067KN76"/>
<evidence type="ECO:0000256" key="1">
    <source>
        <dbReference type="SAM" id="MobiDB-lite"/>
    </source>
</evidence>
<accession>A0A067KN76</accession>
<sequence length="78" mass="8340">MIRASTQGVGEASHNARAATNESSSCGENEEDTSSSEGDGGSYADEDDEGDVARDKEESDMDEELRIELILVLKVKTT</sequence>
<reference evidence="2 3" key="1">
    <citation type="journal article" date="2014" name="PLoS ONE">
        <title>Global Analysis of Gene Expression Profiles in Physic Nut (Jatropha curcas L.) Seedlings Exposed to Salt Stress.</title>
        <authorList>
            <person name="Zhang L."/>
            <person name="Zhang C."/>
            <person name="Wu P."/>
            <person name="Chen Y."/>
            <person name="Li M."/>
            <person name="Jiang H."/>
            <person name="Wu G."/>
        </authorList>
    </citation>
    <scope>NUCLEOTIDE SEQUENCE [LARGE SCALE GENOMIC DNA]</scope>
    <source>
        <strain evidence="3">cv. GZQX0401</strain>
        <tissue evidence="2">Young leaves</tissue>
    </source>
</reference>
<evidence type="ECO:0000313" key="2">
    <source>
        <dbReference type="EMBL" id="KDP33234.1"/>
    </source>
</evidence>
<name>A0A067KN76_JATCU</name>
<feature type="region of interest" description="Disordered" evidence="1">
    <location>
        <begin position="1"/>
        <end position="64"/>
    </location>
</feature>
<protein>
    <submittedName>
        <fullName evidence="2">Uncharacterized protein</fullName>
    </submittedName>
</protein>
<organism evidence="2 3">
    <name type="scientific">Jatropha curcas</name>
    <name type="common">Barbados nut</name>
    <dbReference type="NCBI Taxonomy" id="180498"/>
    <lineage>
        <taxon>Eukaryota</taxon>
        <taxon>Viridiplantae</taxon>
        <taxon>Streptophyta</taxon>
        <taxon>Embryophyta</taxon>
        <taxon>Tracheophyta</taxon>
        <taxon>Spermatophyta</taxon>
        <taxon>Magnoliopsida</taxon>
        <taxon>eudicotyledons</taxon>
        <taxon>Gunneridae</taxon>
        <taxon>Pentapetalae</taxon>
        <taxon>rosids</taxon>
        <taxon>fabids</taxon>
        <taxon>Malpighiales</taxon>
        <taxon>Euphorbiaceae</taxon>
        <taxon>Crotonoideae</taxon>
        <taxon>Jatropheae</taxon>
        <taxon>Jatropha</taxon>
    </lineage>
</organism>
<dbReference type="Proteomes" id="UP000027138">
    <property type="component" value="Unassembled WGS sequence"/>
</dbReference>
<evidence type="ECO:0000313" key="3">
    <source>
        <dbReference type="Proteomes" id="UP000027138"/>
    </source>
</evidence>
<gene>
    <name evidence="2" type="ORF">JCGZ_13506</name>
</gene>
<proteinExistence type="predicted"/>
<keyword evidence="3" id="KW-1185">Reference proteome</keyword>
<dbReference type="EMBL" id="KK914551">
    <property type="protein sequence ID" value="KDP33234.1"/>
    <property type="molecule type" value="Genomic_DNA"/>
</dbReference>